<dbReference type="SUPFAM" id="SSF53335">
    <property type="entry name" value="S-adenosyl-L-methionine-dependent methyltransferases"/>
    <property type="match status" value="1"/>
</dbReference>
<evidence type="ECO:0000256" key="2">
    <source>
        <dbReference type="ARBA" id="ARBA00038188"/>
    </source>
</evidence>
<dbReference type="EMBL" id="JH992971">
    <property type="protein sequence ID" value="EKX52923.1"/>
    <property type="molecule type" value="Genomic_DNA"/>
</dbReference>
<evidence type="ECO:0000256" key="1">
    <source>
        <dbReference type="ARBA" id="ARBA00022679"/>
    </source>
</evidence>
<evidence type="ECO:0000313" key="5">
    <source>
        <dbReference type="EnsemblProtists" id="EKX52923"/>
    </source>
</evidence>
<dbReference type="GO" id="GO:0016126">
    <property type="term" value="P:sterol biosynthetic process"/>
    <property type="evidence" value="ECO:0007669"/>
    <property type="project" value="TreeGrafter"/>
</dbReference>
<dbReference type="GO" id="GO:0003838">
    <property type="term" value="F:sterol 24-C-methyltransferase activity"/>
    <property type="evidence" value="ECO:0007669"/>
    <property type="project" value="TreeGrafter"/>
</dbReference>
<dbReference type="OMA" id="IAGYIMA"/>
<organism evidence="4">
    <name type="scientific">Guillardia theta (strain CCMP2712)</name>
    <name type="common">Cryptophyte</name>
    <dbReference type="NCBI Taxonomy" id="905079"/>
    <lineage>
        <taxon>Eukaryota</taxon>
        <taxon>Cryptophyceae</taxon>
        <taxon>Pyrenomonadales</taxon>
        <taxon>Geminigeraceae</taxon>
        <taxon>Guillardia</taxon>
    </lineage>
</organism>
<dbReference type="InterPro" id="IPR029063">
    <property type="entry name" value="SAM-dependent_MTases_sf"/>
</dbReference>
<name>L1JXV5_GUITC</name>
<dbReference type="EnsemblProtists" id="EKX52923">
    <property type="protein sequence ID" value="EKX52923"/>
    <property type="gene ID" value="GUITHDRAFT_101373"/>
</dbReference>
<reference evidence="6" key="2">
    <citation type="submission" date="2012-11" db="EMBL/GenBank/DDBJ databases">
        <authorList>
            <person name="Kuo A."/>
            <person name="Curtis B.A."/>
            <person name="Tanifuji G."/>
            <person name="Burki F."/>
            <person name="Gruber A."/>
            <person name="Irimia M."/>
            <person name="Maruyama S."/>
            <person name="Arias M.C."/>
            <person name="Ball S.G."/>
            <person name="Gile G.H."/>
            <person name="Hirakawa Y."/>
            <person name="Hopkins J.F."/>
            <person name="Rensing S.A."/>
            <person name="Schmutz J."/>
            <person name="Symeonidi A."/>
            <person name="Elias M."/>
            <person name="Eveleigh R.J."/>
            <person name="Herman E.K."/>
            <person name="Klute M.J."/>
            <person name="Nakayama T."/>
            <person name="Obornik M."/>
            <person name="Reyes-Prieto A."/>
            <person name="Armbrust E.V."/>
            <person name="Aves S.J."/>
            <person name="Beiko R.G."/>
            <person name="Coutinho P."/>
            <person name="Dacks J.B."/>
            <person name="Durnford D.G."/>
            <person name="Fast N.M."/>
            <person name="Green B.R."/>
            <person name="Grisdale C."/>
            <person name="Hempe F."/>
            <person name="Henrissat B."/>
            <person name="Hoppner M.P."/>
            <person name="Ishida K.-I."/>
            <person name="Kim E."/>
            <person name="Koreny L."/>
            <person name="Kroth P.G."/>
            <person name="Liu Y."/>
            <person name="Malik S.-B."/>
            <person name="Maier U.G."/>
            <person name="McRose D."/>
            <person name="Mock T."/>
            <person name="Neilson J.A."/>
            <person name="Onodera N.T."/>
            <person name="Poole A.M."/>
            <person name="Pritham E.J."/>
            <person name="Richards T.A."/>
            <person name="Rocap G."/>
            <person name="Roy S.W."/>
            <person name="Sarai C."/>
            <person name="Schaack S."/>
            <person name="Shirato S."/>
            <person name="Slamovits C.H."/>
            <person name="Spencer D.F."/>
            <person name="Suzuki S."/>
            <person name="Worden A.Z."/>
            <person name="Zauner S."/>
            <person name="Barry K."/>
            <person name="Bell C."/>
            <person name="Bharti A.K."/>
            <person name="Crow J.A."/>
            <person name="Grimwood J."/>
            <person name="Kramer R."/>
            <person name="Lindquist E."/>
            <person name="Lucas S."/>
            <person name="Salamov A."/>
            <person name="McFadden G.I."/>
            <person name="Lane C.E."/>
            <person name="Keeling P.J."/>
            <person name="Gray M.W."/>
            <person name="Grigoriev I.V."/>
            <person name="Archibald J.M."/>
        </authorList>
    </citation>
    <scope>NUCLEOTIDE SEQUENCE</scope>
    <source>
        <strain evidence="6">CCMP2712</strain>
    </source>
</reference>
<dbReference type="OrthoDB" id="10250730at2759"/>
<dbReference type="PaxDb" id="55529-EKX52923"/>
<dbReference type="GO" id="GO:0005783">
    <property type="term" value="C:endoplasmic reticulum"/>
    <property type="evidence" value="ECO:0007669"/>
    <property type="project" value="TreeGrafter"/>
</dbReference>
<keyword evidence="6" id="KW-1185">Reference proteome</keyword>
<evidence type="ECO:0000259" key="3">
    <source>
        <dbReference type="Pfam" id="PF08241"/>
    </source>
</evidence>
<protein>
    <recommendedName>
        <fullName evidence="3">Methyltransferase type 11 domain-containing protein</fullName>
    </recommendedName>
</protein>
<accession>L1JXV5</accession>
<keyword evidence="1" id="KW-0808">Transferase</keyword>
<comment type="similarity">
    <text evidence="2">Belongs to the class I-like SAM-binding methyltransferase superfamily. Erg6/SMT family.</text>
</comment>
<dbReference type="AlphaFoldDB" id="L1JXV5"/>
<dbReference type="PANTHER" id="PTHR44068">
    <property type="entry name" value="ZGC:194242"/>
    <property type="match status" value="1"/>
</dbReference>
<evidence type="ECO:0000313" key="4">
    <source>
        <dbReference type="EMBL" id="EKX52923.1"/>
    </source>
</evidence>
<dbReference type="InterPro" id="IPR013216">
    <property type="entry name" value="Methyltransf_11"/>
</dbReference>
<dbReference type="eggNOG" id="KOG1269">
    <property type="taxonomic scope" value="Eukaryota"/>
</dbReference>
<dbReference type="InterPro" id="IPR050447">
    <property type="entry name" value="Erg6_SMT_methyltransf"/>
</dbReference>
<dbReference type="HOGENOM" id="CLU_1411244_0_0_1"/>
<dbReference type="STRING" id="905079.L1JXV5"/>
<feature type="domain" description="Methyltransferase type 11" evidence="3">
    <location>
        <begin position="21"/>
        <end position="118"/>
    </location>
</feature>
<dbReference type="Proteomes" id="UP000011087">
    <property type="component" value="Unassembled WGS sequence"/>
</dbReference>
<sequence length="193" mass="21382">MIGIYDSLQRLDLRENSNLLEVCIGPGVGLEEALRYQGVKVIGVDVSKDMVELSSSKIAQHIQDGRAKVVLGDVHNLSFIESNSIDRIFHMNCCYFWEDVEQALKELLRVLKPGGKMLSAMKYRAIKKGNHDPAIFKNTDPESYLKSLEKVGFVNIESSPVQLQSGCTGINAKLGCPVSSRMHYTAVFSSKTS</sequence>
<reference evidence="4 6" key="1">
    <citation type="journal article" date="2012" name="Nature">
        <title>Algal genomes reveal evolutionary mosaicism and the fate of nucleomorphs.</title>
        <authorList>
            <consortium name="DOE Joint Genome Institute"/>
            <person name="Curtis B.A."/>
            <person name="Tanifuji G."/>
            <person name="Burki F."/>
            <person name="Gruber A."/>
            <person name="Irimia M."/>
            <person name="Maruyama S."/>
            <person name="Arias M.C."/>
            <person name="Ball S.G."/>
            <person name="Gile G.H."/>
            <person name="Hirakawa Y."/>
            <person name="Hopkins J.F."/>
            <person name="Kuo A."/>
            <person name="Rensing S.A."/>
            <person name="Schmutz J."/>
            <person name="Symeonidi A."/>
            <person name="Elias M."/>
            <person name="Eveleigh R.J."/>
            <person name="Herman E.K."/>
            <person name="Klute M.J."/>
            <person name="Nakayama T."/>
            <person name="Obornik M."/>
            <person name="Reyes-Prieto A."/>
            <person name="Armbrust E.V."/>
            <person name="Aves S.J."/>
            <person name="Beiko R.G."/>
            <person name="Coutinho P."/>
            <person name="Dacks J.B."/>
            <person name="Durnford D.G."/>
            <person name="Fast N.M."/>
            <person name="Green B.R."/>
            <person name="Grisdale C.J."/>
            <person name="Hempel F."/>
            <person name="Henrissat B."/>
            <person name="Hoppner M.P."/>
            <person name="Ishida K."/>
            <person name="Kim E."/>
            <person name="Koreny L."/>
            <person name="Kroth P.G."/>
            <person name="Liu Y."/>
            <person name="Malik S.B."/>
            <person name="Maier U.G."/>
            <person name="McRose D."/>
            <person name="Mock T."/>
            <person name="Neilson J.A."/>
            <person name="Onodera N.T."/>
            <person name="Poole A.M."/>
            <person name="Pritham E.J."/>
            <person name="Richards T.A."/>
            <person name="Rocap G."/>
            <person name="Roy S.W."/>
            <person name="Sarai C."/>
            <person name="Schaack S."/>
            <person name="Shirato S."/>
            <person name="Slamovits C.H."/>
            <person name="Spencer D.F."/>
            <person name="Suzuki S."/>
            <person name="Worden A.Z."/>
            <person name="Zauner S."/>
            <person name="Barry K."/>
            <person name="Bell C."/>
            <person name="Bharti A.K."/>
            <person name="Crow J.A."/>
            <person name="Grimwood J."/>
            <person name="Kramer R."/>
            <person name="Lindquist E."/>
            <person name="Lucas S."/>
            <person name="Salamov A."/>
            <person name="McFadden G.I."/>
            <person name="Lane C.E."/>
            <person name="Keeling P.J."/>
            <person name="Gray M.W."/>
            <person name="Grigoriev I.V."/>
            <person name="Archibald J.M."/>
        </authorList>
    </citation>
    <scope>NUCLEOTIDE SEQUENCE</scope>
    <source>
        <strain evidence="4 6">CCMP2712</strain>
    </source>
</reference>
<dbReference type="Gene3D" id="3.40.50.150">
    <property type="entry name" value="Vaccinia Virus protein VP39"/>
    <property type="match status" value="1"/>
</dbReference>
<reference evidence="5" key="3">
    <citation type="submission" date="2016-03" db="UniProtKB">
        <authorList>
            <consortium name="EnsemblProtists"/>
        </authorList>
    </citation>
    <scope>IDENTIFICATION</scope>
</reference>
<evidence type="ECO:0000313" key="6">
    <source>
        <dbReference type="Proteomes" id="UP000011087"/>
    </source>
</evidence>
<dbReference type="CDD" id="cd02440">
    <property type="entry name" value="AdoMet_MTases"/>
    <property type="match status" value="1"/>
</dbReference>
<dbReference type="KEGG" id="gtt:GUITHDRAFT_101373"/>
<gene>
    <name evidence="4" type="ORF">GUITHDRAFT_101373</name>
</gene>
<dbReference type="PANTHER" id="PTHR44068:SF1">
    <property type="entry name" value="HYPOTHETICAL LOC100005854"/>
    <property type="match status" value="1"/>
</dbReference>
<dbReference type="GeneID" id="17309568"/>
<dbReference type="RefSeq" id="XP_005839903.1">
    <property type="nucleotide sequence ID" value="XM_005839846.1"/>
</dbReference>
<proteinExistence type="inferred from homology"/>
<dbReference type="Pfam" id="PF08241">
    <property type="entry name" value="Methyltransf_11"/>
    <property type="match status" value="1"/>
</dbReference>